<dbReference type="PROSITE" id="PS51257">
    <property type="entry name" value="PROKAR_LIPOPROTEIN"/>
    <property type="match status" value="1"/>
</dbReference>
<evidence type="ECO:0000313" key="6">
    <source>
        <dbReference type="EMBL" id="MBT9808776.1"/>
    </source>
</evidence>
<keyword evidence="2" id="KW-0288">FMN</keyword>
<protein>
    <recommendedName>
        <fullName evidence="5">Nitroreductase domain-containing protein</fullName>
    </recommendedName>
</protein>
<dbReference type="Proteomes" id="UP000708338">
    <property type="component" value="Unassembled WGS sequence"/>
</dbReference>
<dbReference type="CDD" id="cd02062">
    <property type="entry name" value="Nitro_FMN_reductase"/>
    <property type="match status" value="1"/>
</dbReference>
<evidence type="ECO:0000313" key="7">
    <source>
        <dbReference type="Proteomes" id="UP000708338"/>
    </source>
</evidence>
<dbReference type="PANTHER" id="PTHR23026">
    <property type="entry name" value="NADPH NITROREDUCTASE"/>
    <property type="match status" value="1"/>
</dbReference>
<feature type="domain" description="Nitroreductase" evidence="5">
    <location>
        <begin position="53"/>
        <end position="199"/>
    </location>
</feature>
<feature type="chain" id="PRO_5041274416" description="Nitroreductase domain-containing protein" evidence="4">
    <location>
        <begin position="33"/>
        <end position="231"/>
    </location>
</feature>
<evidence type="ECO:0000256" key="1">
    <source>
        <dbReference type="ARBA" id="ARBA00022630"/>
    </source>
</evidence>
<dbReference type="GO" id="GO:0016491">
    <property type="term" value="F:oxidoreductase activity"/>
    <property type="evidence" value="ECO:0007669"/>
    <property type="project" value="UniProtKB-KW"/>
</dbReference>
<evidence type="ECO:0000256" key="2">
    <source>
        <dbReference type="ARBA" id="ARBA00022643"/>
    </source>
</evidence>
<dbReference type="Pfam" id="PF00881">
    <property type="entry name" value="Nitroreductase"/>
    <property type="match status" value="1"/>
</dbReference>
<sequence length="231" mass="24656">MKERSNYEKVIMKKGVCGSILMVLILSSLSSACSKHADNGSGKNAASLLIDARTTQYFTQERVPEEDMEHILQAGINAPSAMNQQPWHFTAVTNREILQQISDEMSANRPAQADRGESTVKKAGIADAPLAIIISCQEGSEFDAGLACQNMLAEAKLLGYGGKILSSPTIVLNGDKKAEYRSLLGIPEDQSAAAVLLVGSEDRSADETMDGVTGPSVRSNAADMVTYVTSE</sequence>
<dbReference type="EMBL" id="WQPS01000004">
    <property type="protein sequence ID" value="MBT9808776.1"/>
    <property type="molecule type" value="Genomic_DNA"/>
</dbReference>
<dbReference type="PANTHER" id="PTHR23026:SF90">
    <property type="entry name" value="IODOTYROSINE DEIODINASE 1"/>
    <property type="match status" value="1"/>
</dbReference>
<dbReference type="AlphaFoldDB" id="A0AA41FBI7"/>
<keyword evidence="3" id="KW-0560">Oxidoreductase</keyword>
<evidence type="ECO:0000256" key="3">
    <source>
        <dbReference type="ARBA" id="ARBA00023002"/>
    </source>
</evidence>
<keyword evidence="4" id="KW-0732">Signal</keyword>
<name>A0AA41FBI7_9FIRM</name>
<dbReference type="InterPro" id="IPR000415">
    <property type="entry name" value="Nitroreductase-like"/>
</dbReference>
<comment type="caution">
    <text evidence="6">The sequence shown here is derived from an EMBL/GenBank/DDBJ whole genome shotgun (WGS) entry which is preliminary data.</text>
</comment>
<dbReference type="InterPro" id="IPR050627">
    <property type="entry name" value="Nitroreductase/BluB"/>
</dbReference>
<dbReference type="SUPFAM" id="SSF55469">
    <property type="entry name" value="FMN-dependent nitroreductase-like"/>
    <property type="match status" value="1"/>
</dbReference>
<proteinExistence type="predicted"/>
<gene>
    <name evidence="6" type="ORF">GPL26_03860</name>
</gene>
<evidence type="ECO:0000259" key="5">
    <source>
        <dbReference type="Pfam" id="PF00881"/>
    </source>
</evidence>
<organism evidence="6 7">
    <name type="scientific">Enterocloster citroniae</name>
    <dbReference type="NCBI Taxonomy" id="358743"/>
    <lineage>
        <taxon>Bacteria</taxon>
        <taxon>Bacillati</taxon>
        <taxon>Bacillota</taxon>
        <taxon>Clostridia</taxon>
        <taxon>Lachnospirales</taxon>
        <taxon>Lachnospiraceae</taxon>
        <taxon>Enterocloster</taxon>
    </lineage>
</organism>
<dbReference type="Gene3D" id="3.40.109.10">
    <property type="entry name" value="NADH Oxidase"/>
    <property type="match status" value="1"/>
</dbReference>
<reference evidence="6" key="1">
    <citation type="journal article" date="2021" name="Gut Microbes">
        <title>A synthetic consortium of 100 gut commensals modulates the composition and function in a colon model of the microbiome of elderly subjects.</title>
        <authorList>
            <person name="Perez M."/>
            <person name="Ntemiri A."/>
            <person name="Tan H."/>
            <person name="Harris H.M.B."/>
            <person name="Roager H.M."/>
            <person name="Ribiere C."/>
            <person name="O'Toole P.W."/>
        </authorList>
    </citation>
    <scope>NUCLEOTIDE SEQUENCE</scope>
    <source>
        <strain evidence="6">MCC335</strain>
    </source>
</reference>
<feature type="signal peptide" evidence="4">
    <location>
        <begin position="1"/>
        <end position="32"/>
    </location>
</feature>
<accession>A0AA41FBI7</accession>
<evidence type="ECO:0000256" key="4">
    <source>
        <dbReference type="SAM" id="SignalP"/>
    </source>
</evidence>
<keyword evidence="1" id="KW-0285">Flavoprotein</keyword>
<dbReference type="InterPro" id="IPR029479">
    <property type="entry name" value="Nitroreductase"/>
</dbReference>